<evidence type="ECO:0000313" key="2">
    <source>
        <dbReference type="Proteomes" id="UP001497535"/>
    </source>
</evidence>
<evidence type="ECO:0000313" key="1">
    <source>
        <dbReference type="EMBL" id="CAK5035166.1"/>
    </source>
</evidence>
<reference evidence="1" key="1">
    <citation type="submission" date="2023-11" db="EMBL/GenBank/DDBJ databases">
        <authorList>
            <person name="Poullet M."/>
        </authorList>
    </citation>
    <scope>NUCLEOTIDE SEQUENCE</scope>
    <source>
        <strain evidence="1">E1834</strain>
    </source>
</reference>
<protein>
    <submittedName>
        <fullName evidence="1">Uncharacterized protein</fullName>
    </submittedName>
</protein>
<accession>A0ACB0Y7D7</accession>
<proteinExistence type="predicted"/>
<name>A0ACB0Y7D7_MELEN</name>
<gene>
    <name evidence="1" type="ORF">MENTE1834_LOCUS8663</name>
</gene>
<organism evidence="1 2">
    <name type="scientific">Meloidogyne enterolobii</name>
    <name type="common">Root-knot nematode worm</name>
    <name type="synonym">Meloidogyne mayaguensis</name>
    <dbReference type="NCBI Taxonomy" id="390850"/>
    <lineage>
        <taxon>Eukaryota</taxon>
        <taxon>Metazoa</taxon>
        <taxon>Ecdysozoa</taxon>
        <taxon>Nematoda</taxon>
        <taxon>Chromadorea</taxon>
        <taxon>Rhabditida</taxon>
        <taxon>Tylenchina</taxon>
        <taxon>Tylenchomorpha</taxon>
        <taxon>Tylenchoidea</taxon>
        <taxon>Meloidogynidae</taxon>
        <taxon>Meloidogyninae</taxon>
        <taxon>Meloidogyne</taxon>
    </lineage>
</organism>
<dbReference type="EMBL" id="CAVMJV010000007">
    <property type="protein sequence ID" value="CAK5035166.1"/>
    <property type="molecule type" value="Genomic_DNA"/>
</dbReference>
<keyword evidence="2" id="KW-1185">Reference proteome</keyword>
<comment type="caution">
    <text evidence="1">The sequence shown here is derived from an EMBL/GenBank/DDBJ whole genome shotgun (WGS) entry which is preliminary data.</text>
</comment>
<sequence>MFSKSIILLLKQQNNLHQKLIRTISTSIKIPERRQDFSKLTKDDIFIFQNLLGENNVKTNEIDDFNFDFMHWYKGNSSCVLLPENTQQISSILFHCYKRKLAVVPQSGNTGLVGGSIPMHDEIILSMKKFTKNFELDSTSGFYLKITEELFADIFIFSDFLKIFSTIL</sequence>
<dbReference type="Proteomes" id="UP001497535">
    <property type="component" value="Unassembled WGS sequence"/>
</dbReference>